<keyword evidence="1" id="KW-0472">Membrane</keyword>
<evidence type="ECO:0000313" key="4">
    <source>
        <dbReference type="Proteomes" id="UP001209570"/>
    </source>
</evidence>
<feature type="transmembrane region" description="Helical" evidence="1">
    <location>
        <begin position="189"/>
        <end position="206"/>
    </location>
</feature>
<feature type="chain" id="PRO_5042014457" evidence="2">
    <location>
        <begin position="19"/>
        <end position="278"/>
    </location>
</feature>
<dbReference type="Proteomes" id="UP001209570">
    <property type="component" value="Unassembled WGS sequence"/>
</dbReference>
<dbReference type="EMBL" id="JAKCXM010000955">
    <property type="protein sequence ID" value="KAJ0391576.1"/>
    <property type="molecule type" value="Genomic_DNA"/>
</dbReference>
<evidence type="ECO:0000256" key="2">
    <source>
        <dbReference type="SAM" id="SignalP"/>
    </source>
</evidence>
<protein>
    <submittedName>
        <fullName evidence="3">Uncharacterized protein</fullName>
    </submittedName>
</protein>
<gene>
    <name evidence="3" type="ORF">P43SY_005626</name>
</gene>
<proteinExistence type="predicted"/>
<feature type="transmembrane region" description="Helical" evidence="1">
    <location>
        <begin position="151"/>
        <end position="174"/>
    </location>
</feature>
<keyword evidence="1" id="KW-1133">Transmembrane helix</keyword>
<name>A0AAD5Q5J9_PYTIN</name>
<sequence length="278" mass="30140">MNVTEIAALLATLNASLALAPSNSTIAPGVSVTDARDLIASLNETIARGGSVNETALNMLNASAPGVPAPAPSATALVGATKGPTAQQLAARAATLAYLKSRFHTLQLFLLAGYGIMCMLCLLLILYLRFNRHTAFKGDMNAARKVILPAFEPLLIVIGLATGTYTVFFCVALATELYEYNISKLATEVFYSGRQFVFLSVVVFMLQKSVSGPALRRSVLLTFLLATYTLPIVWYMEHNKTAKQTFYVVLTATRSLMLILYTVLRLHVHLLRAALHVQ</sequence>
<keyword evidence="4" id="KW-1185">Reference proteome</keyword>
<feature type="transmembrane region" description="Helical" evidence="1">
    <location>
        <begin position="108"/>
        <end position="130"/>
    </location>
</feature>
<evidence type="ECO:0000313" key="3">
    <source>
        <dbReference type="EMBL" id="KAJ0391576.1"/>
    </source>
</evidence>
<feature type="transmembrane region" description="Helical" evidence="1">
    <location>
        <begin position="246"/>
        <end position="264"/>
    </location>
</feature>
<accession>A0AAD5Q5J9</accession>
<feature type="transmembrane region" description="Helical" evidence="1">
    <location>
        <begin position="218"/>
        <end position="234"/>
    </location>
</feature>
<feature type="signal peptide" evidence="2">
    <location>
        <begin position="1"/>
        <end position="18"/>
    </location>
</feature>
<evidence type="ECO:0000256" key="1">
    <source>
        <dbReference type="SAM" id="Phobius"/>
    </source>
</evidence>
<dbReference type="AlphaFoldDB" id="A0AAD5Q5J9"/>
<keyword evidence="1" id="KW-0812">Transmembrane</keyword>
<comment type="caution">
    <text evidence="3">The sequence shown here is derived from an EMBL/GenBank/DDBJ whole genome shotgun (WGS) entry which is preliminary data.</text>
</comment>
<organism evidence="3 4">
    <name type="scientific">Pythium insidiosum</name>
    <name type="common">Pythiosis disease agent</name>
    <dbReference type="NCBI Taxonomy" id="114742"/>
    <lineage>
        <taxon>Eukaryota</taxon>
        <taxon>Sar</taxon>
        <taxon>Stramenopiles</taxon>
        <taxon>Oomycota</taxon>
        <taxon>Peronosporomycetes</taxon>
        <taxon>Pythiales</taxon>
        <taxon>Pythiaceae</taxon>
        <taxon>Pythium</taxon>
    </lineage>
</organism>
<reference evidence="3" key="1">
    <citation type="submission" date="2021-12" db="EMBL/GenBank/DDBJ databases">
        <title>Prjna785345.</title>
        <authorList>
            <person name="Rujirawat T."/>
            <person name="Krajaejun T."/>
        </authorList>
    </citation>
    <scope>NUCLEOTIDE SEQUENCE</scope>
    <source>
        <strain evidence="3">Pi057C3</strain>
    </source>
</reference>
<keyword evidence="2" id="KW-0732">Signal</keyword>